<dbReference type="AlphaFoldDB" id="E9T620"/>
<organism evidence="1 2">
    <name type="scientific">Prescottella equi ATCC 33707</name>
    <dbReference type="NCBI Taxonomy" id="525370"/>
    <lineage>
        <taxon>Bacteria</taxon>
        <taxon>Bacillati</taxon>
        <taxon>Actinomycetota</taxon>
        <taxon>Actinomycetes</taxon>
        <taxon>Mycobacteriales</taxon>
        <taxon>Nocardiaceae</taxon>
        <taxon>Prescottella</taxon>
    </lineage>
</organism>
<protein>
    <submittedName>
        <fullName evidence="1">Uncharacterized protein</fullName>
    </submittedName>
</protein>
<gene>
    <name evidence="1" type="ORF">HMPREF0724_14226</name>
</gene>
<comment type="caution">
    <text evidence="1">The sequence shown here is derived from an EMBL/GenBank/DDBJ whole genome shotgun (WGS) entry which is preliminary data.</text>
</comment>
<evidence type="ECO:0000313" key="1">
    <source>
        <dbReference type="EMBL" id="EGD22007.1"/>
    </source>
</evidence>
<dbReference type="EMBL" id="ADNW02000024">
    <property type="protein sequence ID" value="EGD22007.1"/>
    <property type="molecule type" value="Genomic_DNA"/>
</dbReference>
<accession>E9T620</accession>
<reference evidence="1" key="1">
    <citation type="submission" date="2011-01" db="EMBL/GenBank/DDBJ databases">
        <authorList>
            <person name="Muzny D."/>
            <person name="Qin X."/>
            <person name="Buhay C."/>
            <person name="Dugan-Rocha S."/>
            <person name="Ding Y."/>
            <person name="Chen G."/>
            <person name="Hawes A."/>
            <person name="Holder M."/>
            <person name="Jhangiani S."/>
            <person name="Johnson A."/>
            <person name="Khan Z."/>
            <person name="Li Z."/>
            <person name="Liu W."/>
            <person name="Liu X."/>
            <person name="Perez L."/>
            <person name="Shen H."/>
            <person name="Wang Q."/>
            <person name="Watt J."/>
            <person name="Xi L."/>
            <person name="Xin Y."/>
            <person name="Zhou J."/>
            <person name="Deng J."/>
            <person name="Jiang H."/>
            <person name="Liu Y."/>
            <person name="Qu J."/>
            <person name="Song X.-Z."/>
            <person name="Zhang L."/>
            <person name="Villasana D."/>
            <person name="Johnson A."/>
            <person name="Liu J."/>
            <person name="Liyanage D."/>
            <person name="Lorensuhewa L."/>
            <person name="Robinson T."/>
            <person name="Song A."/>
            <person name="Song B.-B."/>
            <person name="Dinh H."/>
            <person name="Thornton R."/>
            <person name="Coyle M."/>
            <person name="Francisco L."/>
            <person name="Jackson L."/>
            <person name="Javaid M."/>
            <person name="Korchina V."/>
            <person name="Kovar C."/>
            <person name="Mata R."/>
            <person name="Mathew T."/>
            <person name="Ngo R."/>
            <person name="Nguyen L."/>
            <person name="Nguyen N."/>
            <person name="Okwuonu G."/>
            <person name="Ongeri F."/>
            <person name="Pham C."/>
            <person name="Simmons D."/>
            <person name="Wilczek-Boney K."/>
            <person name="Hale W."/>
            <person name="Jakkamsetti A."/>
            <person name="Pham P."/>
            <person name="Ruth R."/>
            <person name="San Lucas F."/>
            <person name="Warren J."/>
            <person name="Zhang J."/>
            <person name="Zhao Z."/>
            <person name="Zhou C."/>
            <person name="Zhu D."/>
            <person name="Lee S."/>
            <person name="Bess C."/>
            <person name="Blankenburg K."/>
            <person name="Forbes L."/>
            <person name="Fu Q."/>
            <person name="Gubbala S."/>
            <person name="Hirani K."/>
            <person name="Jayaseelan J.C."/>
            <person name="Lara F."/>
            <person name="Munidasa M."/>
            <person name="Palculict T."/>
            <person name="Patil S."/>
            <person name="Pu L.-L."/>
            <person name="Saada N."/>
            <person name="Tang L."/>
            <person name="Weissenberger G."/>
            <person name="Zhu Y."/>
            <person name="Hemphill L."/>
            <person name="Shang Y."/>
            <person name="Youmans B."/>
            <person name="Ayvaz T."/>
            <person name="Ross M."/>
            <person name="Santibanez J."/>
            <person name="Aqrawi P."/>
            <person name="Gross S."/>
            <person name="Joshi V."/>
            <person name="Fowler G."/>
            <person name="Nazareth L."/>
            <person name="Reid J."/>
            <person name="Worley K."/>
            <person name="Petrosino J."/>
            <person name="Highlander S."/>
            <person name="Gibbs R."/>
        </authorList>
    </citation>
    <scope>NUCLEOTIDE SEQUENCE [LARGE SCALE GENOMIC DNA]</scope>
    <source>
        <strain evidence="1">ATCC 33707</strain>
    </source>
</reference>
<proteinExistence type="predicted"/>
<keyword evidence="2" id="KW-1185">Reference proteome</keyword>
<evidence type="ECO:0000313" key="2">
    <source>
        <dbReference type="Proteomes" id="UP000004245"/>
    </source>
</evidence>
<sequence length="55" mass="6197">MSGFDCSARDRKVSANESVGASAWFTRTPATAHRRRICWVAVRPNRTRHRILGAI</sequence>
<name>E9T620_RHOHA</name>
<dbReference type="Proteomes" id="UP000004245">
    <property type="component" value="Unassembled WGS sequence"/>
</dbReference>
<dbReference type="HOGENOM" id="CLU_3029435_0_0_11"/>